<keyword evidence="2" id="KW-1185">Reference proteome</keyword>
<evidence type="ECO:0000313" key="2">
    <source>
        <dbReference type="Proteomes" id="UP000245712"/>
    </source>
</evidence>
<protein>
    <submittedName>
        <fullName evidence="1">Uncharacterized protein</fullName>
    </submittedName>
</protein>
<comment type="caution">
    <text evidence="1">The sequence shown here is derived from an EMBL/GenBank/DDBJ whole genome shotgun (WGS) entry which is preliminary data.</text>
</comment>
<dbReference type="RefSeq" id="WP_116613116.1">
    <property type="nucleotide sequence ID" value="NZ_QEOB01000015.1"/>
</dbReference>
<dbReference type="Proteomes" id="UP000245712">
    <property type="component" value="Unassembled WGS sequence"/>
</dbReference>
<gene>
    <name evidence="1" type="ORF">C7402_115242</name>
</gene>
<dbReference type="EMBL" id="QEOB01000015">
    <property type="protein sequence ID" value="PVX77183.1"/>
    <property type="molecule type" value="Genomic_DNA"/>
</dbReference>
<proteinExistence type="predicted"/>
<reference evidence="1 2" key="1">
    <citation type="submission" date="2018-05" db="EMBL/GenBank/DDBJ databases">
        <title>Genomic Encyclopedia of Type Strains, Phase IV (KMG-V): Genome sequencing to study the core and pangenomes of soil and plant-associated prokaryotes.</title>
        <authorList>
            <person name="Whitman W."/>
        </authorList>
    </citation>
    <scope>NUCLEOTIDE SEQUENCE [LARGE SCALE GENOMIC DNA]</scope>
    <source>
        <strain evidence="1 2">SCZa-39</strain>
    </source>
</reference>
<accession>A0ABX5KHR8</accession>
<sequence length="68" mass="7613">MSPIDPRTRDNPEAAMVHAPSAAFFDHPHIWTDVAPRVGWNPEEGWRSAESLPGFDSEAHRAFMRSLG</sequence>
<evidence type="ECO:0000313" key="1">
    <source>
        <dbReference type="EMBL" id="PVX77183.1"/>
    </source>
</evidence>
<name>A0ABX5KHR8_9BURK</name>
<organism evidence="1 2">
    <name type="scientific">Paraburkholderia unamae</name>
    <dbReference type="NCBI Taxonomy" id="219649"/>
    <lineage>
        <taxon>Bacteria</taxon>
        <taxon>Pseudomonadati</taxon>
        <taxon>Pseudomonadota</taxon>
        <taxon>Betaproteobacteria</taxon>
        <taxon>Burkholderiales</taxon>
        <taxon>Burkholderiaceae</taxon>
        <taxon>Paraburkholderia</taxon>
    </lineage>
</organism>